<comment type="caution">
    <text evidence="3">The sequence shown here is derived from an EMBL/GenBank/DDBJ whole genome shotgun (WGS) entry which is preliminary data.</text>
</comment>
<dbReference type="InterPro" id="IPR015267">
    <property type="entry name" value="PPP4R2"/>
</dbReference>
<protein>
    <submittedName>
        <fullName evidence="3">Uncharacterized protein</fullName>
    </submittedName>
</protein>
<dbReference type="OrthoDB" id="341898at2759"/>
<feature type="compositionally biased region" description="Polar residues" evidence="2">
    <location>
        <begin position="69"/>
        <end position="87"/>
    </location>
</feature>
<dbReference type="GO" id="GO:0030289">
    <property type="term" value="C:protein phosphatase 4 complex"/>
    <property type="evidence" value="ECO:0007669"/>
    <property type="project" value="InterPro"/>
</dbReference>
<feature type="region of interest" description="Disordered" evidence="2">
    <location>
        <begin position="327"/>
        <end position="489"/>
    </location>
</feature>
<proteinExistence type="inferred from homology"/>
<feature type="region of interest" description="Disordered" evidence="2">
    <location>
        <begin position="36"/>
        <end position="128"/>
    </location>
</feature>
<evidence type="ECO:0000313" key="3">
    <source>
        <dbReference type="EMBL" id="KAF2435388.1"/>
    </source>
</evidence>
<feature type="compositionally biased region" description="Low complexity" evidence="2">
    <location>
        <begin position="96"/>
        <end position="118"/>
    </location>
</feature>
<comment type="similarity">
    <text evidence="1">Belongs to the PPP4R2 family.</text>
</comment>
<dbReference type="GO" id="GO:0005737">
    <property type="term" value="C:cytoplasm"/>
    <property type="evidence" value="ECO:0007669"/>
    <property type="project" value="TreeGrafter"/>
</dbReference>
<feature type="compositionally biased region" description="Pro residues" evidence="2">
    <location>
        <begin position="41"/>
        <end position="54"/>
    </location>
</feature>
<sequence length="489" mass="52697">MISSEKLLERAAEDGTFESDDWPRVLEDILERLEQIYASEFPPPTLPPDPPPRPRLGSPISILDDHNSSQDSTTSNKENTPAAKSSTPRPPVPSFTQSSSTTQTTQSTAASESQATQTGPSTATSFPPDIITLHQSIRNNLNTNFPTFPPYSIQRLAELILYPKKHYRYLPPYLNALDRTVSVSSNITIFPLPQATLPNTGLLNGSSFPNHTSPAVAALGSDESLGGALLTPIPWLSPVRDAQAQRVASANNDRELQRESTEIVDGPNGAGRIETVSVVNGVMTTVYSPAPIPPQSAPSSSSPPTQQPAGHAVTDQTLRAEGAVTQGELLRQEQEAGVVPVSPRRLRMSDEEMRIMDADEQDEEDEKPHARGPEEIGMEDTGPQEPHLSGAPLDMEHAVGRHRRATSVERDLAAQEMSPVAESVEKEEEMKDADVKSDVGASASLVAKAKATEVEEKKNSEDKSANGDVEITDADGVAVEDSETDKKNV</sequence>
<evidence type="ECO:0000256" key="1">
    <source>
        <dbReference type="ARBA" id="ARBA00009207"/>
    </source>
</evidence>
<feature type="compositionally biased region" description="Basic and acidic residues" evidence="2">
    <location>
        <begin position="252"/>
        <end position="261"/>
    </location>
</feature>
<feature type="region of interest" description="Disordered" evidence="2">
    <location>
        <begin position="247"/>
        <end position="269"/>
    </location>
</feature>
<evidence type="ECO:0000313" key="4">
    <source>
        <dbReference type="Proteomes" id="UP000800235"/>
    </source>
</evidence>
<dbReference type="AlphaFoldDB" id="A0A9P4P1V1"/>
<feature type="compositionally biased region" description="Basic and acidic residues" evidence="2">
    <location>
        <begin position="428"/>
        <end position="437"/>
    </location>
</feature>
<name>A0A9P4P1V1_9PEZI</name>
<organism evidence="3 4">
    <name type="scientific">Tothia fuscella</name>
    <dbReference type="NCBI Taxonomy" id="1048955"/>
    <lineage>
        <taxon>Eukaryota</taxon>
        <taxon>Fungi</taxon>
        <taxon>Dikarya</taxon>
        <taxon>Ascomycota</taxon>
        <taxon>Pezizomycotina</taxon>
        <taxon>Dothideomycetes</taxon>
        <taxon>Pleosporomycetidae</taxon>
        <taxon>Venturiales</taxon>
        <taxon>Cylindrosympodiaceae</taxon>
        <taxon>Tothia</taxon>
    </lineage>
</organism>
<dbReference type="PANTHER" id="PTHR16487:SF0">
    <property type="entry name" value="PROTEIN PHOSPHATASE 4 REGULATORY SUBUNIT 2-RELATED"/>
    <property type="match status" value="1"/>
</dbReference>
<feature type="compositionally biased region" description="Basic and acidic residues" evidence="2">
    <location>
        <begin position="450"/>
        <end position="465"/>
    </location>
</feature>
<feature type="compositionally biased region" description="Basic and acidic residues" evidence="2">
    <location>
        <begin position="347"/>
        <end position="357"/>
    </location>
</feature>
<reference evidence="3" key="1">
    <citation type="journal article" date="2020" name="Stud. Mycol.">
        <title>101 Dothideomycetes genomes: a test case for predicting lifestyles and emergence of pathogens.</title>
        <authorList>
            <person name="Haridas S."/>
            <person name="Albert R."/>
            <person name="Binder M."/>
            <person name="Bloem J."/>
            <person name="Labutti K."/>
            <person name="Salamov A."/>
            <person name="Andreopoulos B."/>
            <person name="Baker S."/>
            <person name="Barry K."/>
            <person name="Bills G."/>
            <person name="Bluhm B."/>
            <person name="Cannon C."/>
            <person name="Castanera R."/>
            <person name="Culley D."/>
            <person name="Daum C."/>
            <person name="Ezra D."/>
            <person name="Gonzalez J."/>
            <person name="Henrissat B."/>
            <person name="Kuo A."/>
            <person name="Liang C."/>
            <person name="Lipzen A."/>
            <person name="Lutzoni F."/>
            <person name="Magnuson J."/>
            <person name="Mondo S."/>
            <person name="Nolan M."/>
            <person name="Ohm R."/>
            <person name="Pangilinan J."/>
            <person name="Park H.-J."/>
            <person name="Ramirez L."/>
            <person name="Alfaro M."/>
            <person name="Sun H."/>
            <person name="Tritt A."/>
            <person name="Yoshinaga Y."/>
            <person name="Zwiers L.-H."/>
            <person name="Turgeon B."/>
            <person name="Goodwin S."/>
            <person name="Spatafora J."/>
            <person name="Crous P."/>
            <person name="Grigoriev I."/>
        </authorList>
    </citation>
    <scope>NUCLEOTIDE SEQUENCE</scope>
    <source>
        <strain evidence="3">CBS 130266</strain>
    </source>
</reference>
<evidence type="ECO:0000256" key="2">
    <source>
        <dbReference type="SAM" id="MobiDB-lite"/>
    </source>
</evidence>
<dbReference type="EMBL" id="MU007013">
    <property type="protein sequence ID" value="KAF2435388.1"/>
    <property type="molecule type" value="Genomic_DNA"/>
</dbReference>
<accession>A0A9P4P1V1</accession>
<keyword evidence="4" id="KW-1185">Reference proteome</keyword>
<dbReference type="GO" id="GO:0005634">
    <property type="term" value="C:nucleus"/>
    <property type="evidence" value="ECO:0007669"/>
    <property type="project" value="TreeGrafter"/>
</dbReference>
<feature type="compositionally biased region" description="Acidic residues" evidence="2">
    <location>
        <begin position="470"/>
        <end position="483"/>
    </location>
</feature>
<gene>
    <name evidence="3" type="ORF">EJ08DRAFT_692638</name>
</gene>
<dbReference type="GO" id="GO:0019888">
    <property type="term" value="F:protein phosphatase regulator activity"/>
    <property type="evidence" value="ECO:0007669"/>
    <property type="project" value="InterPro"/>
</dbReference>
<dbReference type="Proteomes" id="UP000800235">
    <property type="component" value="Unassembled WGS sequence"/>
</dbReference>
<feature type="region of interest" description="Disordered" evidence="2">
    <location>
        <begin position="289"/>
        <end position="313"/>
    </location>
</feature>
<feature type="region of interest" description="Disordered" evidence="2">
    <location>
        <begin position="1"/>
        <end position="24"/>
    </location>
</feature>
<feature type="compositionally biased region" description="Basic and acidic residues" evidence="2">
    <location>
        <begin position="1"/>
        <end position="13"/>
    </location>
</feature>
<dbReference type="PANTHER" id="PTHR16487">
    <property type="entry name" value="PPP4R2-RELATED PROTEIN"/>
    <property type="match status" value="1"/>
</dbReference>
<feature type="compositionally biased region" description="Low complexity" evidence="2">
    <location>
        <begin position="297"/>
        <end position="309"/>
    </location>
</feature>